<organism evidence="1 2">
    <name type="scientific">Diphasiastrum complanatum</name>
    <name type="common">Issler's clubmoss</name>
    <name type="synonym">Lycopodium complanatum</name>
    <dbReference type="NCBI Taxonomy" id="34168"/>
    <lineage>
        <taxon>Eukaryota</taxon>
        <taxon>Viridiplantae</taxon>
        <taxon>Streptophyta</taxon>
        <taxon>Embryophyta</taxon>
        <taxon>Tracheophyta</taxon>
        <taxon>Lycopodiopsida</taxon>
        <taxon>Lycopodiales</taxon>
        <taxon>Lycopodiaceae</taxon>
        <taxon>Lycopodioideae</taxon>
        <taxon>Diphasiastrum</taxon>
    </lineage>
</organism>
<dbReference type="Proteomes" id="UP001162992">
    <property type="component" value="Chromosome 16"/>
</dbReference>
<gene>
    <name evidence="1" type="ORF">O6H91_16G066400</name>
</gene>
<dbReference type="EMBL" id="CM055107">
    <property type="protein sequence ID" value="KAJ7527682.1"/>
    <property type="molecule type" value="Genomic_DNA"/>
</dbReference>
<evidence type="ECO:0000313" key="2">
    <source>
        <dbReference type="Proteomes" id="UP001162992"/>
    </source>
</evidence>
<comment type="caution">
    <text evidence="1">The sequence shown here is derived from an EMBL/GenBank/DDBJ whole genome shotgun (WGS) entry which is preliminary data.</text>
</comment>
<accession>A0ACC2BD15</accession>
<protein>
    <submittedName>
        <fullName evidence="1">Uncharacterized protein</fullName>
    </submittedName>
</protein>
<proteinExistence type="predicted"/>
<name>A0ACC2BD15_DIPCM</name>
<keyword evidence="2" id="KW-1185">Reference proteome</keyword>
<sequence length="90" mass="10279">MPGFKPQSFKLRVLLPHLKSLKTFRNMIHLFQILLPSTLTGFSVVLCFGSCRFGARCKFIHQALQWNQRNNRLGSGAQKQGADNLFVIFL</sequence>
<evidence type="ECO:0000313" key="1">
    <source>
        <dbReference type="EMBL" id="KAJ7527682.1"/>
    </source>
</evidence>
<reference evidence="2" key="1">
    <citation type="journal article" date="2024" name="Proc. Natl. Acad. Sci. U.S.A.">
        <title>Extraordinary preservation of gene collinearity over three hundred million years revealed in homosporous lycophytes.</title>
        <authorList>
            <person name="Li C."/>
            <person name="Wickell D."/>
            <person name="Kuo L.Y."/>
            <person name="Chen X."/>
            <person name="Nie B."/>
            <person name="Liao X."/>
            <person name="Peng D."/>
            <person name="Ji J."/>
            <person name="Jenkins J."/>
            <person name="Williams M."/>
            <person name="Shu S."/>
            <person name="Plott C."/>
            <person name="Barry K."/>
            <person name="Rajasekar S."/>
            <person name="Grimwood J."/>
            <person name="Han X."/>
            <person name="Sun S."/>
            <person name="Hou Z."/>
            <person name="He W."/>
            <person name="Dai G."/>
            <person name="Sun C."/>
            <person name="Schmutz J."/>
            <person name="Leebens-Mack J.H."/>
            <person name="Li F.W."/>
            <person name="Wang L."/>
        </authorList>
    </citation>
    <scope>NUCLEOTIDE SEQUENCE [LARGE SCALE GENOMIC DNA]</scope>
    <source>
        <strain evidence="2">cv. PW_Plant_1</strain>
    </source>
</reference>